<dbReference type="EMBL" id="SWBP01000009">
    <property type="protein sequence ID" value="TKB95269.1"/>
    <property type="molecule type" value="Genomic_DNA"/>
</dbReference>
<accession>A0A4U1BWL6</accession>
<evidence type="ECO:0000313" key="3">
    <source>
        <dbReference type="Proteomes" id="UP000308181"/>
    </source>
</evidence>
<dbReference type="PANTHER" id="PTHR47623:SF1">
    <property type="entry name" value="OS09G0287300 PROTEIN"/>
    <property type="match status" value="1"/>
</dbReference>
<dbReference type="Proteomes" id="UP000308181">
    <property type="component" value="Unassembled WGS sequence"/>
</dbReference>
<dbReference type="InterPro" id="IPR029033">
    <property type="entry name" value="His_PPase_superfam"/>
</dbReference>
<comment type="caution">
    <text evidence="2">The sequence shown here is derived from an EMBL/GenBank/DDBJ whole genome shotgun (WGS) entry which is preliminary data.</text>
</comment>
<name>A0A4U1BWL6_9SPHI</name>
<dbReference type="SUPFAM" id="SSF53254">
    <property type="entry name" value="Phosphoglycerate mutase-like"/>
    <property type="match status" value="1"/>
</dbReference>
<sequence length="167" mass="18723">MNKKLLIVRHAKSDWSTSSISDFNRPLNDRGKKNAPIMGIKLKKRDFVPDYIVSSPANRAISTAKLIAKELDIAVEKIQLNSSIYDASCDTLLKIVNNFDQETNVATLFGHNNGITDLAVYLTDADIFNIPTCGMVLITFPFDDWKMVSKNTGEVVFFDFPKNSEMV</sequence>
<reference evidence="2 3" key="1">
    <citation type="submission" date="2019-04" db="EMBL/GenBank/DDBJ databases">
        <title>Pedobacter sp. AR-3-17 sp. nov., isolated from Arctic soil.</title>
        <authorList>
            <person name="Dahal R.H."/>
            <person name="Kim D.-U."/>
        </authorList>
    </citation>
    <scope>NUCLEOTIDE SEQUENCE [LARGE SCALE GENOMIC DNA]</scope>
    <source>
        <strain evidence="2 3">AR-3-17</strain>
    </source>
</reference>
<dbReference type="RefSeq" id="WP_136827707.1">
    <property type="nucleotide sequence ID" value="NZ_SWBP01000009.1"/>
</dbReference>
<keyword evidence="3" id="KW-1185">Reference proteome</keyword>
<dbReference type="PANTHER" id="PTHR47623">
    <property type="entry name" value="OS09G0287300 PROTEIN"/>
    <property type="match status" value="1"/>
</dbReference>
<evidence type="ECO:0000313" key="2">
    <source>
        <dbReference type="EMBL" id="TKB95269.1"/>
    </source>
</evidence>
<dbReference type="CDD" id="cd07067">
    <property type="entry name" value="HP_PGM_like"/>
    <property type="match status" value="1"/>
</dbReference>
<dbReference type="Gene3D" id="3.40.50.1240">
    <property type="entry name" value="Phosphoglycerate mutase-like"/>
    <property type="match status" value="1"/>
</dbReference>
<dbReference type="AlphaFoldDB" id="A0A4U1BWL6"/>
<organism evidence="2 3">
    <name type="scientific">Pedobacter cryophilus</name>
    <dbReference type="NCBI Taxonomy" id="2571271"/>
    <lineage>
        <taxon>Bacteria</taxon>
        <taxon>Pseudomonadati</taxon>
        <taxon>Bacteroidota</taxon>
        <taxon>Sphingobacteriia</taxon>
        <taxon>Sphingobacteriales</taxon>
        <taxon>Sphingobacteriaceae</taxon>
        <taxon>Pedobacter</taxon>
    </lineage>
</organism>
<gene>
    <name evidence="2" type="ORF">FA046_16840</name>
</gene>
<dbReference type="InterPro" id="IPR013078">
    <property type="entry name" value="His_Pase_superF_clade-1"/>
</dbReference>
<evidence type="ECO:0000256" key="1">
    <source>
        <dbReference type="PIRSR" id="PIRSR613078-2"/>
    </source>
</evidence>
<dbReference type="OrthoDB" id="9810154at2"/>
<feature type="binding site" evidence="1">
    <location>
        <position position="59"/>
    </location>
    <ligand>
        <name>substrate</name>
    </ligand>
</feature>
<proteinExistence type="predicted"/>
<dbReference type="Pfam" id="PF00300">
    <property type="entry name" value="His_Phos_1"/>
    <property type="match status" value="1"/>
</dbReference>
<protein>
    <submittedName>
        <fullName evidence="2">Histidine phosphatase family protein</fullName>
    </submittedName>
</protein>